<accession>A0A8H6YK28</accession>
<dbReference type="Proteomes" id="UP000620124">
    <property type="component" value="Unassembled WGS sequence"/>
</dbReference>
<gene>
    <name evidence="4" type="ORF">MVEN_00606700</name>
</gene>
<dbReference type="OrthoDB" id="3203775at2759"/>
<keyword evidence="2" id="KW-1133">Transmembrane helix</keyword>
<feature type="compositionally biased region" description="Basic and acidic residues" evidence="1">
    <location>
        <begin position="287"/>
        <end position="299"/>
    </location>
</feature>
<feature type="transmembrane region" description="Helical" evidence="2">
    <location>
        <begin position="215"/>
        <end position="239"/>
    </location>
</feature>
<evidence type="ECO:0000313" key="5">
    <source>
        <dbReference type="Proteomes" id="UP000620124"/>
    </source>
</evidence>
<feature type="region of interest" description="Disordered" evidence="1">
    <location>
        <begin position="271"/>
        <end position="303"/>
    </location>
</feature>
<comment type="caution">
    <text evidence="4">The sequence shown here is derived from an EMBL/GenBank/DDBJ whole genome shotgun (WGS) entry which is preliminary data.</text>
</comment>
<sequence>MSFNLDTTLGALLVGTWANSALYIVEVIQTAYYYRHFKHDNWMLKMLVSSAIVLDSVSIIANYSSVYLVLHNLPLGRFGVCAEPVLGKSFRSYWQKHNRTHVIEQPYPLYLFSTGAVAAFAQGFLVTRYWLLAKNIFITLTLFSFMMVATGGVFASALTLAIFPRFKDREKVLIPATTWLVAEAVTDIAIALALLLEFRKVKSPFKETRSLVNRLVAHTIQTGAAGATIALAAFVAFMVNKESNICTGIGYCIGHVYYITMLANLNRRKTENTWSGKGTSSSANPETRGEHRNQERSEGGDEYGGIHVHRTAVVHIDTPQEFSKGSFKTNPGQGLPDDSPTIEIEMTVNDSASYSSKKKQDLFAP</sequence>
<keyword evidence="5" id="KW-1185">Reference proteome</keyword>
<evidence type="ECO:0000313" key="4">
    <source>
        <dbReference type="EMBL" id="KAF7362580.1"/>
    </source>
</evidence>
<organism evidence="4 5">
    <name type="scientific">Mycena venus</name>
    <dbReference type="NCBI Taxonomy" id="2733690"/>
    <lineage>
        <taxon>Eukaryota</taxon>
        <taxon>Fungi</taxon>
        <taxon>Dikarya</taxon>
        <taxon>Basidiomycota</taxon>
        <taxon>Agaricomycotina</taxon>
        <taxon>Agaricomycetes</taxon>
        <taxon>Agaricomycetidae</taxon>
        <taxon>Agaricales</taxon>
        <taxon>Marasmiineae</taxon>
        <taxon>Mycenaceae</taxon>
        <taxon>Mycena</taxon>
    </lineage>
</organism>
<keyword evidence="2" id="KW-0812">Transmembrane</keyword>
<dbReference type="PANTHER" id="PTHR40465">
    <property type="entry name" value="CHROMOSOME 1, WHOLE GENOME SHOTGUN SEQUENCE"/>
    <property type="match status" value="1"/>
</dbReference>
<feature type="transmembrane region" description="Helical" evidence="2">
    <location>
        <begin position="109"/>
        <end position="131"/>
    </location>
</feature>
<feature type="transmembrane region" description="Helical" evidence="2">
    <location>
        <begin position="143"/>
        <end position="166"/>
    </location>
</feature>
<feature type="transmembrane region" description="Helical" evidence="2">
    <location>
        <begin position="172"/>
        <end position="195"/>
    </location>
</feature>
<proteinExistence type="predicted"/>
<evidence type="ECO:0000256" key="1">
    <source>
        <dbReference type="SAM" id="MobiDB-lite"/>
    </source>
</evidence>
<feature type="transmembrane region" description="Helical" evidence="2">
    <location>
        <begin position="245"/>
        <end position="265"/>
    </location>
</feature>
<feature type="transmembrane region" description="Helical" evidence="2">
    <location>
        <begin position="12"/>
        <end position="34"/>
    </location>
</feature>
<feature type="compositionally biased region" description="Polar residues" evidence="1">
    <location>
        <begin position="272"/>
        <end position="285"/>
    </location>
</feature>
<feature type="compositionally biased region" description="Polar residues" evidence="1">
    <location>
        <begin position="322"/>
        <end position="332"/>
    </location>
</feature>
<feature type="domain" description="DUF6534" evidence="3">
    <location>
        <begin position="184"/>
        <end position="269"/>
    </location>
</feature>
<feature type="transmembrane region" description="Helical" evidence="2">
    <location>
        <begin position="46"/>
        <end position="70"/>
    </location>
</feature>
<name>A0A8H6YK28_9AGAR</name>
<dbReference type="Pfam" id="PF20152">
    <property type="entry name" value="DUF6534"/>
    <property type="match status" value="1"/>
</dbReference>
<feature type="region of interest" description="Disordered" evidence="1">
    <location>
        <begin position="322"/>
        <end position="341"/>
    </location>
</feature>
<evidence type="ECO:0000259" key="3">
    <source>
        <dbReference type="Pfam" id="PF20152"/>
    </source>
</evidence>
<dbReference type="PANTHER" id="PTHR40465:SF1">
    <property type="entry name" value="DUF6534 DOMAIN-CONTAINING PROTEIN"/>
    <property type="match status" value="1"/>
</dbReference>
<protein>
    <recommendedName>
        <fullName evidence="3">DUF6534 domain-containing protein</fullName>
    </recommendedName>
</protein>
<dbReference type="EMBL" id="JACAZI010000004">
    <property type="protein sequence ID" value="KAF7362580.1"/>
    <property type="molecule type" value="Genomic_DNA"/>
</dbReference>
<evidence type="ECO:0000256" key="2">
    <source>
        <dbReference type="SAM" id="Phobius"/>
    </source>
</evidence>
<reference evidence="4" key="1">
    <citation type="submission" date="2020-05" db="EMBL/GenBank/DDBJ databases">
        <title>Mycena genomes resolve the evolution of fungal bioluminescence.</title>
        <authorList>
            <person name="Tsai I.J."/>
        </authorList>
    </citation>
    <scope>NUCLEOTIDE SEQUENCE</scope>
    <source>
        <strain evidence="4">CCC161011</strain>
    </source>
</reference>
<dbReference type="AlphaFoldDB" id="A0A8H6YK28"/>
<keyword evidence="2" id="KW-0472">Membrane</keyword>
<dbReference type="InterPro" id="IPR045339">
    <property type="entry name" value="DUF6534"/>
</dbReference>